<keyword evidence="5" id="KW-0067">ATP-binding</keyword>
<feature type="compositionally biased region" description="Basic and acidic residues" evidence="6">
    <location>
        <begin position="456"/>
        <end position="468"/>
    </location>
</feature>
<dbReference type="PROSITE" id="PS50011">
    <property type="entry name" value="PROTEIN_KINASE_DOM"/>
    <property type="match status" value="1"/>
</dbReference>
<protein>
    <recommendedName>
        <fullName evidence="1">non-specific serine/threonine protein kinase</fullName>
        <ecNumber evidence="1">2.7.11.1</ecNumber>
    </recommendedName>
</protein>
<feature type="region of interest" description="Disordered" evidence="6">
    <location>
        <begin position="456"/>
        <end position="476"/>
    </location>
</feature>
<evidence type="ECO:0000313" key="9">
    <source>
        <dbReference type="Proteomes" id="UP000692954"/>
    </source>
</evidence>
<gene>
    <name evidence="8" type="ORF">PSON_ATCC_30995.1.T0090009</name>
</gene>
<evidence type="ECO:0000256" key="6">
    <source>
        <dbReference type="SAM" id="MobiDB-lite"/>
    </source>
</evidence>
<evidence type="ECO:0000256" key="1">
    <source>
        <dbReference type="ARBA" id="ARBA00012513"/>
    </source>
</evidence>
<keyword evidence="3" id="KW-0547">Nucleotide-binding</keyword>
<evidence type="ECO:0000256" key="4">
    <source>
        <dbReference type="ARBA" id="ARBA00022777"/>
    </source>
</evidence>
<evidence type="ECO:0000256" key="3">
    <source>
        <dbReference type="ARBA" id="ARBA00022741"/>
    </source>
</evidence>
<evidence type="ECO:0000259" key="7">
    <source>
        <dbReference type="PROSITE" id="PS50011"/>
    </source>
</evidence>
<evidence type="ECO:0000313" key="8">
    <source>
        <dbReference type="EMBL" id="CAD8055034.1"/>
    </source>
</evidence>
<dbReference type="Pfam" id="PF00069">
    <property type="entry name" value="Pkinase"/>
    <property type="match status" value="1"/>
</dbReference>
<dbReference type="Proteomes" id="UP000692954">
    <property type="component" value="Unassembled WGS sequence"/>
</dbReference>
<dbReference type="GO" id="GO:0004674">
    <property type="term" value="F:protein serine/threonine kinase activity"/>
    <property type="evidence" value="ECO:0007669"/>
    <property type="project" value="UniProtKB-EC"/>
</dbReference>
<dbReference type="PANTHER" id="PTHR43671:SF13">
    <property type="entry name" value="SERINE_THREONINE-PROTEIN KINASE NEK2"/>
    <property type="match status" value="1"/>
</dbReference>
<dbReference type="EMBL" id="CAJJDN010000009">
    <property type="protein sequence ID" value="CAD8055034.1"/>
    <property type="molecule type" value="Genomic_DNA"/>
</dbReference>
<evidence type="ECO:0000256" key="2">
    <source>
        <dbReference type="ARBA" id="ARBA00022679"/>
    </source>
</evidence>
<dbReference type="InterPro" id="IPR050660">
    <property type="entry name" value="NEK_Ser/Thr_kinase"/>
</dbReference>
<sequence>MIQVGSLISASIPEYEERKFQILEALGNGNEGLVYLVKSIKWGFSNDQKKFALKIQNNFKQEEIQFIDKLIAYQNQYENYQNNSTQIQPSNIIRIYEKFQWNGKQILVMEVGEQDLYNYISKNKFLDYKDKIKIALQISYSINFLHQNQQVHRDIKPENFIKVNDQFKLIDFGLTKTNKGVDMSVLVGTPLFQAPEILLGRSDYTQAVDIWSLACVFYELFSGTPIVQAQNYQQLKETIINCQETKFIENKIVSLVACDQIKFLLRSMFQFQFEQRIKIAQVIERLQSISQCNNILNNIQKPNFKQSVPNSINIQQNQQIPVNDNIQKLDERIKLFHENQQQENKIIQHLINSFLSKTELGFQNLQSVISTNNEKQISIYQVQINESNRKIDALQNDFKNYSQKQFEIQNQLEVKEKVIQEKEIEISSLKQEIMLQKSEIKDQETKIKQLEEQLQNEKKKKQLEKENTIENSTGNTNMESLDQKIIYNKNAQNLDLNYNESANQEDNEEQSEIGEKQNIPQNFTVFQKANFDQSNEKQVNHQNQIQQTCIEIFGLLQILRKKLFDLKNDQTSQASPFANEQFANQSEINSFSQVLNESMILPNIQEQEKEMKKFQDSNENNCEYSKTFILHVEKILFQILDEYQKDNPQALNIMAEKSCYKN</sequence>
<proteinExistence type="predicted"/>
<accession>A0A8S1KVJ2</accession>
<keyword evidence="9" id="KW-1185">Reference proteome</keyword>
<dbReference type="PANTHER" id="PTHR43671">
    <property type="entry name" value="SERINE/THREONINE-PROTEIN KINASE NEK"/>
    <property type="match status" value="1"/>
</dbReference>
<dbReference type="InterPro" id="IPR000719">
    <property type="entry name" value="Prot_kinase_dom"/>
</dbReference>
<dbReference type="OrthoDB" id="5986190at2759"/>
<evidence type="ECO:0000256" key="5">
    <source>
        <dbReference type="ARBA" id="ARBA00022840"/>
    </source>
</evidence>
<organism evidence="8 9">
    <name type="scientific">Paramecium sonneborni</name>
    <dbReference type="NCBI Taxonomy" id="65129"/>
    <lineage>
        <taxon>Eukaryota</taxon>
        <taxon>Sar</taxon>
        <taxon>Alveolata</taxon>
        <taxon>Ciliophora</taxon>
        <taxon>Intramacronucleata</taxon>
        <taxon>Oligohymenophorea</taxon>
        <taxon>Peniculida</taxon>
        <taxon>Parameciidae</taxon>
        <taxon>Paramecium</taxon>
    </lineage>
</organism>
<dbReference type="AlphaFoldDB" id="A0A8S1KVJ2"/>
<keyword evidence="4" id="KW-0418">Kinase</keyword>
<comment type="caution">
    <text evidence="8">The sequence shown here is derived from an EMBL/GenBank/DDBJ whole genome shotgun (WGS) entry which is preliminary data.</text>
</comment>
<keyword evidence="2" id="KW-0808">Transferase</keyword>
<reference evidence="8" key="1">
    <citation type="submission" date="2021-01" db="EMBL/GenBank/DDBJ databases">
        <authorList>
            <consortium name="Genoscope - CEA"/>
            <person name="William W."/>
        </authorList>
    </citation>
    <scope>NUCLEOTIDE SEQUENCE</scope>
</reference>
<feature type="domain" description="Protein kinase" evidence="7">
    <location>
        <begin position="20"/>
        <end position="289"/>
    </location>
</feature>
<dbReference type="SMART" id="SM00220">
    <property type="entry name" value="S_TKc"/>
    <property type="match status" value="1"/>
</dbReference>
<dbReference type="EC" id="2.7.11.1" evidence="1"/>
<name>A0A8S1KVJ2_9CILI</name>
<dbReference type="GO" id="GO:0005524">
    <property type="term" value="F:ATP binding"/>
    <property type="evidence" value="ECO:0007669"/>
    <property type="project" value="UniProtKB-KW"/>
</dbReference>